<accession>A0A4R7G800</accession>
<dbReference type="SUPFAM" id="SSF53335">
    <property type="entry name" value="S-adenosyl-L-methionine-dependent methyltransferases"/>
    <property type="match status" value="1"/>
</dbReference>
<evidence type="ECO:0000313" key="4">
    <source>
        <dbReference type="EMBL" id="TDS87620.1"/>
    </source>
</evidence>
<dbReference type="PANTHER" id="PTHR10509:SF14">
    <property type="entry name" value="CAFFEOYL-COA O-METHYLTRANSFERASE 3-RELATED"/>
    <property type="match status" value="1"/>
</dbReference>
<dbReference type="PROSITE" id="PS51682">
    <property type="entry name" value="SAM_OMT_I"/>
    <property type="match status" value="1"/>
</dbReference>
<evidence type="ECO:0000256" key="2">
    <source>
        <dbReference type="ARBA" id="ARBA00022679"/>
    </source>
</evidence>
<keyword evidence="5" id="KW-1185">Reference proteome</keyword>
<dbReference type="InterPro" id="IPR029063">
    <property type="entry name" value="SAM-dependent_MTases_sf"/>
</dbReference>
<dbReference type="InterPro" id="IPR050362">
    <property type="entry name" value="Cation-dep_OMT"/>
</dbReference>
<organism evidence="4 5">
    <name type="scientific">Nesterenkonia aurantiaca</name>
    <dbReference type="NCBI Taxonomy" id="1436010"/>
    <lineage>
        <taxon>Bacteria</taxon>
        <taxon>Bacillati</taxon>
        <taxon>Actinomycetota</taxon>
        <taxon>Actinomycetes</taxon>
        <taxon>Micrococcales</taxon>
        <taxon>Micrococcaceae</taxon>
        <taxon>Nesterenkonia</taxon>
    </lineage>
</organism>
<name>A0A4R7G800_9MICC</name>
<keyword evidence="3" id="KW-0949">S-adenosyl-L-methionine</keyword>
<gene>
    <name evidence="4" type="ORF">EV640_101408</name>
</gene>
<dbReference type="GO" id="GO:0008757">
    <property type="term" value="F:S-adenosylmethionine-dependent methyltransferase activity"/>
    <property type="evidence" value="ECO:0007669"/>
    <property type="project" value="TreeGrafter"/>
</dbReference>
<dbReference type="GO" id="GO:0032259">
    <property type="term" value="P:methylation"/>
    <property type="evidence" value="ECO:0007669"/>
    <property type="project" value="UniProtKB-KW"/>
</dbReference>
<dbReference type="GO" id="GO:0008171">
    <property type="term" value="F:O-methyltransferase activity"/>
    <property type="evidence" value="ECO:0007669"/>
    <property type="project" value="InterPro"/>
</dbReference>
<keyword evidence="1 4" id="KW-0489">Methyltransferase</keyword>
<proteinExistence type="predicted"/>
<dbReference type="RefSeq" id="WP_036474573.1">
    <property type="nucleotide sequence ID" value="NZ_SOAN01000001.1"/>
</dbReference>
<sequence>MGTAQEDFAAVDTYLIDHLVHEDQALADTRRSSAETATPGIDVTQSMGAFLGLLVQITGARRVLEFGTLAGYSSIWMARAMDDDGAVVTLDIDPAAAQVARRNFHAAGVAERVQVRVGPALESAEALIQEQAEPFDLVFIDADKVKTPHYLEASLELSHPGTVIVIDNVVRSGAVLEQDSTDPDIQGIRALMELIQADERLSATALQTVGLKGWDGFLLARVN</sequence>
<evidence type="ECO:0000256" key="1">
    <source>
        <dbReference type="ARBA" id="ARBA00022603"/>
    </source>
</evidence>
<dbReference type="AlphaFoldDB" id="A0A4R7G800"/>
<dbReference type="EMBL" id="SOAN01000001">
    <property type="protein sequence ID" value="TDS87620.1"/>
    <property type="molecule type" value="Genomic_DNA"/>
</dbReference>
<protein>
    <submittedName>
        <fullName evidence="4">Putative O-methyltransferase YrrM</fullName>
    </submittedName>
</protein>
<evidence type="ECO:0000313" key="5">
    <source>
        <dbReference type="Proteomes" id="UP000294506"/>
    </source>
</evidence>
<reference evidence="4 5" key="1">
    <citation type="submission" date="2019-03" db="EMBL/GenBank/DDBJ databases">
        <title>Genomic Encyclopedia of Type Strains, Phase III (KMG-III): the genomes of soil and plant-associated and newly described type strains.</title>
        <authorList>
            <person name="Whitman W."/>
        </authorList>
    </citation>
    <scope>NUCLEOTIDE SEQUENCE [LARGE SCALE GENOMIC DNA]</scope>
    <source>
        <strain evidence="4 5">DSM 27373</strain>
    </source>
</reference>
<dbReference type="Proteomes" id="UP000294506">
    <property type="component" value="Unassembled WGS sequence"/>
</dbReference>
<dbReference type="PANTHER" id="PTHR10509">
    <property type="entry name" value="O-METHYLTRANSFERASE-RELATED"/>
    <property type="match status" value="1"/>
</dbReference>
<evidence type="ECO:0000256" key="3">
    <source>
        <dbReference type="ARBA" id="ARBA00022691"/>
    </source>
</evidence>
<keyword evidence="2 4" id="KW-0808">Transferase</keyword>
<comment type="caution">
    <text evidence="4">The sequence shown here is derived from an EMBL/GenBank/DDBJ whole genome shotgun (WGS) entry which is preliminary data.</text>
</comment>
<dbReference type="Gene3D" id="3.40.50.150">
    <property type="entry name" value="Vaccinia Virus protein VP39"/>
    <property type="match status" value="1"/>
</dbReference>
<dbReference type="InterPro" id="IPR002935">
    <property type="entry name" value="SAM_O-MeTrfase"/>
</dbReference>
<dbReference type="Pfam" id="PF01596">
    <property type="entry name" value="Methyltransf_3"/>
    <property type="match status" value="1"/>
</dbReference>